<evidence type="ECO:0000313" key="3">
    <source>
        <dbReference type="EMBL" id="CAD5114644.1"/>
    </source>
</evidence>
<protein>
    <recommendedName>
        <fullName evidence="2">Apple domain-containing protein</fullName>
    </recommendedName>
</protein>
<keyword evidence="1" id="KW-0732">Signal</keyword>
<comment type="caution">
    <text evidence="3">The sequence shown here is derived from an EMBL/GenBank/DDBJ whole genome shotgun (WGS) entry which is preliminary data.</text>
</comment>
<proteinExistence type="predicted"/>
<keyword evidence="4" id="KW-1185">Reference proteome</keyword>
<dbReference type="Pfam" id="PF00024">
    <property type="entry name" value="PAN_1"/>
    <property type="match status" value="1"/>
</dbReference>
<evidence type="ECO:0000259" key="2">
    <source>
        <dbReference type="PROSITE" id="PS50948"/>
    </source>
</evidence>
<feature type="signal peptide" evidence="1">
    <location>
        <begin position="1"/>
        <end position="22"/>
    </location>
</feature>
<accession>A0A7I8VEG4</accession>
<organism evidence="3 4">
    <name type="scientific">Dimorphilus gyrociliatus</name>
    <dbReference type="NCBI Taxonomy" id="2664684"/>
    <lineage>
        <taxon>Eukaryota</taxon>
        <taxon>Metazoa</taxon>
        <taxon>Spiralia</taxon>
        <taxon>Lophotrochozoa</taxon>
        <taxon>Annelida</taxon>
        <taxon>Polychaeta</taxon>
        <taxon>Polychaeta incertae sedis</taxon>
        <taxon>Dinophilidae</taxon>
        <taxon>Dimorphilus</taxon>
    </lineage>
</organism>
<dbReference type="InterPro" id="IPR003609">
    <property type="entry name" value="Pan_app"/>
</dbReference>
<name>A0A7I8VEG4_9ANNE</name>
<reference evidence="3 4" key="1">
    <citation type="submission" date="2020-08" db="EMBL/GenBank/DDBJ databases">
        <authorList>
            <person name="Hejnol A."/>
        </authorList>
    </citation>
    <scope>NUCLEOTIDE SEQUENCE [LARGE SCALE GENOMIC DNA]</scope>
</reference>
<feature type="chain" id="PRO_5029699358" description="Apple domain-containing protein" evidence="1">
    <location>
        <begin position="23"/>
        <end position="359"/>
    </location>
</feature>
<dbReference type="PROSITE" id="PS50948">
    <property type="entry name" value="PAN"/>
    <property type="match status" value="1"/>
</dbReference>
<sequence length="359" mass="39759">MDKILYILSVLITLLLFKTGNASNNCVVSKRITYGSSTTPEVQCLAYGGCWDAEGCYIGNDYVAGFRTVKRICEVGLVISQHNNLSLQECGRRCLFNENCETFIYQFDITTCQLRDTICHQYSSSVEPSNYIRSYAKMAVKQWTEYPGNCAQNDIANTMENVNTCAISCKSQSTCKIFVAPRSTASNSACFMKDTVCDILDPGNARELSATTFLPGPIYSDLNDHSQSKLIHITDSELADTCVASTTEKDFNLRIPWPNLGDGNPDFRIVIKGKNMKNCMNIKYGLTMSGVLAYVGIDGQISPSFSGPFNACEYESGNNDTECIYKCTCGEDYCQAAYIRGFGSDDDNMEICFYNVLST</sequence>
<gene>
    <name evidence="3" type="ORF">DGYR_LOCUS3471</name>
</gene>
<dbReference type="Proteomes" id="UP000549394">
    <property type="component" value="Unassembled WGS sequence"/>
</dbReference>
<evidence type="ECO:0000313" key="4">
    <source>
        <dbReference type="Proteomes" id="UP000549394"/>
    </source>
</evidence>
<evidence type="ECO:0000256" key="1">
    <source>
        <dbReference type="SAM" id="SignalP"/>
    </source>
</evidence>
<feature type="domain" description="Apple" evidence="2">
    <location>
        <begin position="56"/>
        <end position="139"/>
    </location>
</feature>
<dbReference type="AlphaFoldDB" id="A0A7I8VEG4"/>
<dbReference type="SUPFAM" id="SSF57414">
    <property type="entry name" value="Hairpin loop containing domain-like"/>
    <property type="match status" value="1"/>
</dbReference>
<dbReference type="EMBL" id="CAJFCJ010000005">
    <property type="protein sequence ID" value="CAD5114644.1"/>
    <property type="molecule type" value="Genomic_DNA"/>
</dbReference>